<dbReference type="AlphaFoldDB" id="A0A067QVL0"/>
<dbReference type="EMBL" id="KK852963">
    <property type="protein sequence ID" value="KDR13193.1"/>
    <property type="molecule type" value="Genomic_DNA"/>
</dbReference>
<dbReference type="Proteomes" id="UP000027135">
    <property type="component" value="Unassembled WGS sequence"/>
</dbReference>
<dbReference type="InterPro" id="IPR032675">
    <property type="entry name" value="LRR_dom_sf"/>
</dbReference>
<evidence type="ECO:0000313" key="1">
    <source>
        <dbReference type="EMBL" id="KDR13193.1"/>
    </source>
</evidence>
<dbReference type="OrthoDB" id="63112at2759"/>
<dbReference type="SUPFAM" id="SSF52047">
    <property type="entry name" value="RNI-like"/>
    <property type="match status" value="1"/>
</dbReference>
<reference evidence="1 2" key="1">
    <citation type="journal article" date="2014" name="Nat. Commun.">
        <title>Molecular traces of alternative social organization in a termite genome.</title>
        <authorList>
            <person name="Terrapon N."/>
            <person name="Li C."/>
            <person name="Robertson H.M."/>
            <person name="Ji L."/>
            <person name="Meng X."/>
            <person name="Booth W."/>
            <person name="Chen Z."/>
            <person name="Childers C.P."/>
            <person name="Glastad K.M."/>
            <person name="Gokhale K."/>
            <person name="Gowin J."/>
            <person name="Gronenberg W."/>
            <person name="Hermansen R.A."/>
            <person name="Hu H."/>
            <person name="Hunt B.G."/>
            <person name="Huylmans A.K."/>
            <person name="Khalil S.M."/>
            <person name="Mitchell R.D."/>
            <person name="Munoz-Torres M.C."/>
            <person name="Mustard J.A."/>
            <person name="Pan H."/>
            <person name="Reese J.T."/>
            <person name="Scharf M.E."/>
            <person name="Sun F."/>
            <person name="Vogel H."/>
            <person name="Xiao J."/>
            <person name="Yang W."/>
            <person name="Yang Z."/>
            <person name="Yang Z."/>
            <person name="Zhou J."/>
            <person name="Zhu J."/>
            <person name="Brent C.S."/>
            <person name="Elsik C.G."/>
            <person name="Goodisman M.A."/>
            <person name="Liberles D.A."/>
            <person name="Roe R.M."/>
            <person name="Vargo E.L."/>
            <person name="Vilcinskas A."/>
            <person name="Wang J."/>
            <person name="Bornberg-Bauer E."/>
            <person name="Korb J."/>
            <person name="Zhang G."/>
            <person name="Liebig J."/>
        </authorList>
    </citation>
    <scope>NUCLEOTIDE SEQUENCE [LARGE SCALE GENOMIC DNA]</scope>
    <source>
        <tissue evidence="1">Whole organism</tissue>
    </source>
</reference>
<dbReference type="InParanoid" id="A0A067QVL0"/>
<protein>
    <submittedName>
        <fullName evidence="1">Uncharacterized protein</fullName>
    </submittedName>
</protein>
<keyword evidence="2" id="KW-1185">Reference proteome</keyword>
<dbReference type="Gene3D" id="3.80.10.10">
    <property type="entry name" value="Ribonuclease Inhibitor"/>
    <property type="match status" value="2"/>
</dbReference>
<name>A0A067QVL0_ZOONE</name>
<accession>A0A067QVL0</accession>
<proteinExistence type="predicted"/>
<sequence>MNKRKEPSSLESEANDKLCTMIRDVAIKWTRKLRSAVVKGRQHWLLEMKIVQEECAQLRGFLATLPVPGVLDIIVAQSVENLIKVLSSFNNFRVVPRLNTSYDRELNRNICINMLKSVLLPCLYTCNIRNVDSAFVQEIIVNLLYLNPKVIDLQLSVICDKYCLQLLLERIPSLIDLQGFQLRLTCTNAIVIKLSEYCTKLTKLFVEDCAFVDDDSVEHLLKLANLVNLNVANTSISNEGYITLLSRLPLVQNIIWYDDLDIVLTYVARCLLSVRKIIGSISNSSLVAPICPNVKHVILLSISNDISGLKELKSVNAISFFQCSSTVINLRAAITDMGSTLTRVDMHQVVNIDIDNLIYFCPVLKLLIIAYSQMTGSEHNFFDRELPHFKSVREIRLKQNWGAYDFCSLLHLYINLEICYVVGMDRVDDVFVGRLLTFGGFKHVTEFVIDNGGYLSMPTVQLIMKNCLNLTVLGNFRSWSGLTENDLNEFLQFVRSNNLALTINL</sequence>
<gene>
    <name evidence="1" type="ORF">L798_12990</name>
</gene>
<organism evidence="1 2">
    <name type="scientific">Zootermopsis nevadensis</name>
    <name type="common">Dampwood termite</name>
    <dbReference type="NCBI Taxonomy" id="136037"/>
    <lineage>
        <taxon>Eukaryota</taxon>
        <taxon>Metazoa</taxon>
        <taxon>Ecdysozoa</taxon>
        <taxon>Arthropoda</taxon>
        <taxon>Hexapoda</taxon>
        <taxon>Insecta</taxon>
        <taxon>Pterygota</taxon>
        <taxon>Neoptera</taxon>
        <taxon>Polyneoptera</taxon>
        <taxon>Dictyoptera</taxon>
        <taxon>Blattodea</taxon>
        <taxon>Blattoidea</taxon>
        <taxon>Termitoidae</taxon>
        <taxon>Termopsidae</taxon>
        <taxon>Zootermopsis</taxon>
    </lineage>
</organism>
<evidence type="ECO:0000313" key="2">
    <source>
        <dbReference type="Proteomes" id="UP000027135"/>
    </source>
</evidence>